<dbReference type="PIRSF" id="PIRSF000137">
    <property type="entry name" value="Alcohol_oxidase"/>
    <property type="match status" value="1"/>
</dbReference>
<comment type="cofactor">
    <cofactor evidence="1 8">
        <name>FAD</name>
        <dbReference type="ChEBI" id="CHEBI:57692"/>
    </cofactor>
</comment>
<keyword evidence="11" id="KW-1185">Reference proteome</keyword>
<evidence type="ECO:0000256" key="6">
    <source>
        <dbReference type="ARBA" id="ARBA00023002"/>
    </source>
</evidence>
<dbReference type="OrthoDB" id="269227at2759"/>
<evidence type="ECO:0000256" key="1">
    <source>
        <dbReference type="ARBA" id="ARBA00001974"/>
    </source>
</evidence>
<dbReference type="InterPro" id="IPR000172">
    <property type="entry name" value="GMC_OxRdtase_N"/>
</dbReference>
<dbReference type="HOGENOM" id="CLU_002865_6_0_1"/>
<evidence type="ECO:0000256" key="4">
    <source>
        <dbReference type="ARBA" id="ARBA00022729"/>
    </source>
</evidence>
<dbReference type="GO" id="GO:0016614">
    <property type="term" value="F:oxidoreductase activity, acting on CH-OH group of donors"/>
    <property type="evidence" value="ECO:0007669"/>
    <property type="project" value="InterPro"/>
</dbReference>
<dbReference type="STRING" id="745531.A0A0C3SBX1"/>
<dbReference type="EMBL" id="KN840455">
    <property type="protein sequence ID" value="KIP10402.1"/>
    <property type="molecule type" value="Genomic_DNA"/>
</dbReference>
<accession>A0A0C3SBX1</accession>
<name>A0A0C3SBX1_PHLG1</name>
<keyword evidence="6" id="KW-0560">Oxidoreductase</keyword>
<feature type="domain" description="Glucose-methanol-choline oxidoreductase N-terminal" evidence="9">
    <location>
        <begin position="281"/>
        <end position="295"/>
    </location>
</feature>
<dbReference type="InterPro" id="IPR036188">
    <property type="entry name" value="FAD/NAD-bd_sf"/>
</dbReference>
<evidence type="ECO:0000256" key="8">
    <source>
        <dbReference type="PIRSR" id="PIRSR000137-2"/>
    </source>
</evidence>
<dbReference type="PROSITE" id="PS00624">
    <property type="entry name" value="GMC_OXRED_2"/>
    <property type="match status" value="1"/>
</dbReference>
<evidence type="ECO:0000256" key="5">
    <source>
        <dbReference type="ARBA" id="ARBA00022827"/>
    </source>
</evidence>
<feature type="binding site" evidence="8">
    <location>
        <begin position="580"/>
        <end position="581"/>
    </location>
    <ligand>
        <name>FAD</name>
        <dbReference type="ChEBI" id="CHEBI:57692"/>
    </ligand>
</feature>
<dbReference type="AlphaFoldDB" id="A0A0C3SBX1"/>
<sequence>MTTVDHIAAKIFDYIVIGGGTAGLALAARLSEDPSASVCVLEAGGANLNDAMILTPTMFGAHFGKKEYDWGHASIKQKQPADRVLPLSRGYGLGGSSGINFMIWTKPPAEDVNDWERLGNPGWNWKNFEKYAAKVERFVEPAPELRQKFNIPFNNGDIGTEGALPISYAKTFSEAETFLAETIQNAGIPAAPRPYGGNPNGWYWSVNSHDSATATRSYAATGYYLPNKDRENLTVLTDAPVTRVITSNDGHGELTATDVEFVHDGKTYVVHIGKEAIISAGALKSPQLLELSGIGRRDVLEKAGIEVKVELPGVGENLQEHMFGNVGWELKPEYDFLSYEKLKHTASLAEQTELYKQLAGVLTMGFSNFAFVPLSTLAPRAAAAVHEKATAHIATLRDLPPGRHEQYAIQLARLAPGRAEGPQCEIIGAPGVMGVEGTHADRTYVGYAYGTNHALSRGSVHIASGDPAAQPEIDPNYFDHEADLDVLVETGKFCRKLGSVAPLKDMIEKEISPGAAVETEEQFREFVKQTYSTTWHTCGTCSMLPRDKGGVVDPTLKVYGTTNLRVVDLSIVPLHFAAHPQATVYVIAEQAADIIKGKFTP</sequence>
<dbReference type="Pfam" id="PF05199">
    <property type="entry name" value="GMC_oxred_C"/>
    <property type="match status" value="1"/>
</dbReference>
<dbReference type="InterPro" id="IPR007867">
    <property type="entry name" value="GMC_OxRtase_C"/>
</dbReference>
<evidence type="ECO:0000256" key="2">
    <source>
        <dbReference type="ARBA" id="ARBA00010790"/>
    </source>
</evidence>
<dbReference type="InterPro" id="IPR012132">
    <property type="entry name" value="GMC_OxRdtase"/>
</dbReference>
<feature type="binding site" evidence="8">
    <location>
        <position position="241"/>
    </location>
    <ligand>
        <name>FAD</name>
        <dbReference type="ChEBI" id="CHEBI:57692"/>
    </ligand>
</feature>
<gene>
    <name evidence="10" type="ORF">PHLGIDRAFT_240841</name>
</gene>
<dbReference type="GO" id="GO:0050660">
    <property type="term" value="F:flavin adenine dinucleotide binding"/>
    <property type="evidence" value="ECO:0007669"/>
    <property type="project" value="InterPro"/>
</dbReference>
<feature type="active site" description="Proton donor" evidence="7">
    <location>
        <position position="536"/>
    </location>
</feature>
<evidence type="ECO:0000313" key="10">
    <source>
        <dbReference type="EMBL" id="KIP10402.1"/>
    </source>
</evidence>
<feature type="active site" description="Proton acceptor" evidence="7">
    <location>
        <position position="579"/>
    </location>
</feature>
<proteinExistence type="inferred from homology"/>
<organism evidence="10 11">
    <name type="scientific">Phlebiopsis gigantea (strain 11061_1 CR5-6)</name>
    <name type="common">White-rot fungus</name>
    <name type="synonym">Peniophora gigantea</name>
    <dbReference type="NCBI Taxonomy" id="745531"/>
    <lineage>
        <taxon>Eukaryota</taxon>
        <taxon>Fungi</taxon>
        <taxon>Dikarya</taxon>
        <taxon>Basidiomycota</taxon>
        <taxon>Agaricomycotina</taxon>
        <taxon>Agaricomycetes</taxon>
        <taxon>Polyporales</taxon>
        <taxon>Phanerochaetaceae</taxon>
        <taxon>Phlebiopsis</taxon>
    </lineage>
</organism>
<dbReference type="Pfam" id="PF00732">
    <property type="entry name" value="GMC_oxred_N"/>
    <property type="match status" value="1"/>
</dbReference>
<keyword evidence="4" id="KW-0732">Signal</keyword>
<dbReference type="Proteomes" id="UP000053257">
    <property type="component" value="Unassembled WGS sequence"/>
</dbReference>
<dbReference type="SUPFAM" id="SSF54373">
    <property type="entry name" value="FAD-linked reductases, C-terminal domain"/>
    <property type="match status" value="1"/>
</dbReference>
<evidence type="ECO:0000256" key="7">
    <source>
        <dbReference type="PIRSR" id="PIRSR000137-1"/>
    </source>
</evidence>
<evidence type="ECO:0000313" key="11">
    <source>
        <dbReference type="Proteomes" id="UP000053257"/>
    </source>
</evidence>
<comment type="similarity">
    <text evidence="2">Belongs to the GMC oxidoreductase family.</text>
</comment>
<feature type="binding site" evidence="8">
    <location>
        <begin position="535"/>
        <end position="536"/>
    </location>
    <ligand>
        <name>FAD</name>
        <dbReference type="ChEBI" id="CHEBI:57692"/>
    </ligand>
</feature>
<reference evidence="10 11" key="1">
    <citation type="journal article" date="2014" name="PLoS Genet.">
        <title>Analysis of the Phlebiopsis gigantea genome, transcriptome and secretome provides insight into its pioneer colonization strategies of wood.</title>
        <authorList>
            <person name="Hori C."/>
            <person name="Ishida T."/>
            <person name="Igarashi K."/>
            <person name="Samejima M."/>
            <person name="Suzuki H."/>
            <person name="Master E."/>
            <person name="Ferreira P."/>
            <person name="Ruiz-Duenas F.J."/>
            <person name="Held B."/>
            <person name="Canessa P."/>
            <person name="Larrondo L.F."/>
            <person name="Schmoll M."/>
            <person name="Druzhinina I.S."/>
            <person name="Kubicek C.P."/>
            <person name="Gaskell J.A."/>
            <person name="Kersten P."/>
            <person name="St John F."/>
            <person name="Glasner J."/>
            <person name="Sabat G."/>
            <person name="Splinter BonDurant S."/>
            <person name="Syed K."/>
            <person name="Yadav J."/>
            <person name="Mgbeahuruike A.C."/>
            <person name="Kovalchuk A."/>
            <person name="Asiegbu F.O."/>
            <person name="Lackner G."/>
            <person name="Hoffmeister D."/>
            <person name="Rencoret J."/>
            <person name="Gutierrez A."/>
            <person name="Sun H."/>
            <person name="Lindquist E."/>
            <person name="Barry K."/>
            <person name="Riley R."/>
            <person name="Grigoriev I.V."/>
            <person name="Henrissat B."/>
            <person name="Kues U."/>
            <person name="Berka R.M."/>
            <person name="Martinez A.T."/>
            <person name="Covert S.F."/>
            <person name="Blanchette R.A."/>
            <person name="Cullen D."/>
        </authorList>
    </citation>
    <scope>NUCLEOTIDE SEQUENCE [LARGE SCALE GENOMIC DNA]</scope>
    <source>
        <strain evidence="10 11">11061_1 CR5-6</strain>
    </source>
</reference>
<dbReference type="PANTHER" id="PTHR11552">
    <property type="entry name" value="GLUCOSE-METHANOL-CHOLINE GMC OXIDOREDUCTASE"/>
    <property type="match status" value="1"/>
</dbReference>
<dbReference type="SUPFAM" id="SSF51905">
    <property type="entry name" value="FAD/NAD(P)-binding domain"/>
    <property type="match status" value="1"/>
</dbReference>
<evidence type="ECO:0000256" key="3">
    <source>
        <dbReference type="ARBA" id="ARBA00022630"/>
    </source>
</evidence>
<keyword evidence="5 8" id="KW-0274">FAD</keyword>
<dbReference type="Gene3D" id="3.30.560.10">
    <property type="entry name" value="Glucose Oxidase, domain 3"/>
    <property type="match status" value="1"/>
</dbReference>
<protein>
    <recommendedName>
        <fullName evidence="9">Glucose-methanol-choline oxidoreductase N-terminal domain-containing protein</fullName>
    </recommendedName>
</protein>
<keyword evidence="3" id="KW-0285">Flavoprotein</keyword>
<evidence type="ECO:0000259" key="9">
    <source>
        <dbReference type="PROSITE" id="PS00624"/>
    </source>
</evidence>
<dbReference type="PANTHER" id="PTHR11552:SF201">
    <property type="entry name" value="GLUCOSE-METHANOL-CHOLINE OXIDOREDUCTASE N-TERMINAL DOMAIN-CONTAINING PROTEIN"/>
    <property type="match status" value="1"/>
</dbReference>
<dbReference type="Gene3D" id="3.50.50.60">
    <property type="entry name" value="FAD/NAD(P)-binding domain"/>
    <property type="match status" value="1"/>
</dbReference>